<organism evidence="5 6">
    <name type="scientific">Psylliodes chrysocephalus</name>
    <dbReference type="NCBI Taxonomy" id="3402493"/>
    <lineage>
        <taxon>Eukaryota</taxon>
        <taxon>Metazoa</taxon>
        <taxon>Ecdysozoa</taxon>
        <taxon>Arthropoda</taxon>
        <taxon>Hexapoda</taxon>
        <taxon>Insecta</taxon>
        <taxon>Pterygota</taxon>
        <taxon>Neoptera</taxon>
        <taxon>Endopterygota</taxon>
        <taxon>Coleoptera</taxon>
        <taxon>Polyphaga</taxon>
        <taxon>Cucujiformia</taxon>
        <taxon>Chrysomeloidea</taxon>
        <taxon>Chrysomelidae</taxon>
        <taxon>Galerucinae</taxon>
        <taxon>Alticini</taxon>
        <taxon>Psylliodes</taxon>
    </lineage>
</organism>
<dbReference type="Gene3D" id="2.120.10.30">
    <property type="entry name" value="TolB, C-terminal domain"/>
    <property type="match status" value="1"/>
</dbReference>
<evidence type="ECO:0000256" key="4">
    <source>
        <dbReference type="ARBA" id="ARBA00022729"/>
    </source>
</evidence>
<gene>
    <name evidence="5" type="ORF">PSYICH_LOCUS9153</name>
</gene>
<evidence type="ECO:0000313" key="5">
    <source>
        <dbReference type="EMBL" id="CAH1108265.1"/>
    </source>
</evidence>
<dbReference type="GO" id="GO:0005576">
    <property type="term" value="C:extracellular region"/>
    <property type="evidence" value="ECO:0007669"/>
    <property type="project" value="UniProtKB-SubCell"/>
</dbReference>
<dbReference type="PANTHER" id="PTHR10009:SF19">
    <property type="entry name" value="RE55542P"/>
    <property type="match status" value="1"/>
</dbReference>
<dbReference type="Pfam" id="PF03022">
    <property type="entry name" value="MRJP"/>
    <property type="match status" value="1"/>
</dbReference>
<keyword evidence="4" id="KW-0732">Signal</keyword>
<dbReference type="AlphaFoldDB" id="A0A9P0CYT8"/>
<dbReference type="FunFam" id="2.120.10.30:FF:000045">
    <property type="entry name" value="Blast:Protein yellow"/>
    <property type="match status" value="1"/>
</dbReference>
<sequence length="490" mass="55612">MCCCGSTKMSTYVRTYKLRTYKLKLWTYNYTISDSAENVTTCIIMWDESKSGCDANQMAPGILKWAEALRESEQEITIWSDNCPSQDHYLHGCNMLLNIWIITTLCIYVQSVSSIQMDVVNQWNFLDFDLPYHFDYADIRPENTLFTGLEITDDRIFLAMPRLRAGVPATLAAIPRNTHKGSSPVLRAYPDWSFHGSSRGEVNCSGIISVYRMRLDSCNKLWVLDSGVMTSLDDFTRVCQPKLIVIDLFTDQIVRTIYLPNGVLRPASLMTNLVIDESIQGRCDSAFVYMSDTAAPGIVVYDGIRDQAWRFTHPTMFPDPNFSDYNINGEAFTLMDGVVGISHSPKLGVVYYQPLATDRIFSIPTATLSKGPPGEFERLPIQFVGKKSSQGLGLSLNLLDETLYFSPLTETSVASWNPLTNQQKLLAYDPEKLQFPSELRWKSDGYLWLLSTKFQKFFLRNVSPHEVNLRIIRIPLRGRSKSAVTNNLFI</sequence>
<reference evidence="5" key="1">
    <citation type="submission" date="2022-01" db="EMBL/GenBank/DDBJ databases">
        <authorList>
            <person name="King R."/>
        </authorList>
    </citation>
    <scope>NUCLEOTIDE SEQUENCE</scope>
</reference>
<evidence type="ECO:0000256" key="2">
    <source>
        <dbReference type="ARBA" id="ARBA00009127"/>
    </source>
</evidence>
<dbReference type="PANTHER" id="PTHR10009">
    <property type="entry name" value="PROTEIN YELLOW-RELATED"/>
    <property type="match status" value="1"/>
</dbReference>
<keyword evidence="6" id="KW-1185">Reference proteome</keyword>
<dbReference type="OrthoDB" id="7776143at2759"/>
<accession>A0A9P0CYT8</accession>
<protein>
    <submittedName>
        <fullName evidence="5">Uncharacterized protein</fullName>
    </submittedName>
</protein>
<evidence type="ECO:0000256" key="1">
    <source>
        <dbReference type="ARBA" id="ARBA00004613"/>
    </source>
</evidence>
<evidence type="ECO:0000313" key="6">
    <source>
        <dbReference type="Proteomes" id="UP001153636"/>
    </source>
</evidence>
<dbReference type="InterPro" id="IPR011042">
    <property type="entry name" value="6-blade_b-propeller_TolB-like"/>
</dbReference>
<keyword evidence="3" id="KW-0964">Secreted</keyword>
<dbReference type="PRINTS" id="PR01366">
    <property type="entry name" value="ROYALJELLY"/>
</dbReference>
<dbReference type="SUPFAM" id="SSF101898">
    <property type="entry name" value="NHL repeat"/>
    <property type="match status" value="1"/>
</dbReference>
<name>A0A9P0CYT8_9CUCU</name>
<comment type="similarity">
    <text evidence="2">Belongs to the major royal jelly protein family.</text>
</comment>
<evidence type="ECO:0000256" key="3">
    <source>
        <dbReference type="ARBA" id="ARBA00022525"/>
    </source>
</evidence>
<proteinExistence type="inferred from homology"/>
<dbReference type="InterPro" id="IPR017996">
    <property type="entry name" value="MRJP/yellow-related"/>
</dbReference>
<dbReference type="Proteomes" id="UP001153636">
    <property type="component" value="Chromosome 3"/>
</dbReference>
<comment type="subcellular location">
    <subcellularLocation>
        <location evidence="1">Secreted</location>
    </subcellularLocation>
</comment>
<dbReference type="EMBL" id="OV651815">
    <property type="protein sequence ID" value="CAH1108265.1"/>
    <property type="molecule type" value="Genomic_DNA"/>
</dbReference>